<dbReference type="Gene3D" id="1.10.1750.10">
    <property type="match status" value="1"/>
</dbReference>
<accession>A0A6J6DJE3</accession>
<dbReference type="GO" id="GO:0005524">
    <property type="term" value="F:ATP binding"/>
    <property type="evidence" value="ECO:0007669"/>
    <property type="project" value="UniProtKB-KW"/>
</dbReference>
<dbReference type="SUPFAM" id="SSF52540">
    <property type="entry name" value="P-loop containing nucleoside triphosphate hydrolases"/>
    <property type="match status" value="1"/>
</dbReference>
<dbReference type="GO" id="GO:0003688">
    <property type="term" value="F:DNA replication origin binding"/>
    <property type="evidence" value="ECO:0007669"/>
    <property type="project" value="InterPro"/>
</dbReference>
<evidence type="ECO:0000256" key="5">
    <source>
        <dbReference type="ARBA" id="ARBA00022840"/>
    </source>
</evidence>
<dbReference type="EMBL" id="CAEZTD010000062">
    <property type="protein sequence ID" value="CAB4563436.1"/>
    <property type="molecule type" value="Genomic_DNA"/>
</dbReference>
<evidence type="ECO:0000256" key="1">
    <source>
        <dbReference type="ARBA" id="ARBA00006583"/>
    </source>
</evidence>
<keyword evidence="5" id="KW-0067">ATP-binding</keyword>
<dbReference type="InterPro" id="IPR020591">
    <property type="entry name" value="Chromosome_initiator_DnaA-like"/>
</dbReference>
<dbReference type="InterPro" id="IPR027417">
    <property type="entry name" value="P-loop_NTPase"/>
</dbReference>
<evidence type="ECO:0000313" key="10">
    <source>
        <dbReference type="EMBL" id="CAB4563436.1"/>
    </source>
</evidence>
<dbReference type="PRINTS" id="PR00051">
    <property type="entry name" value="DNAA"/>
</dbReference>
<evidence type="ECO:0000256" key="2">
    <source>
        <dbReference type="ARBA" id="ARBA00022490"/>
    </source>
</evidence>
<dbReference type="PANTHER" id="PTHR30050:SF2">
    <property type="entry name" value="CHROMOSOMAL REPLICATION INITIATOR PROTEIN DNAA"/>
    <property type="match status" value="1"/>
</dbReference>
<dbReference type="Pfam" id="PF00308">
    <property type="entry name" value="Bac_DnaA"/>
    <property type="match status" value="1"/>
</dbReference>
<evidence type="ECO:0000256" key="6">
    <source>
        <dbReference type="ARBA" id="ARBA00023121"/>
    </source>
</evidence>
<dbReference type="FunFam" id="3.40.50.300:FF:000150">
    <property type="entry name" value="Chromosomal replication initiator protein DnaA"/>
    <property type="match status" value="1"/>
</dbReference>
<dbReference type="FunFam" id="1.10.8.60:FF:000003">
    <property type="entry name" value="Chromosomal replication initiator protein DnaA"/>
    <property type="match status" value="1"/>
</dbReference>
<dbReference type="SMART" id="SM00760">
    <property type="entry name" value="Bac_DnaA_C"/>
    <property type="match status" value="1"/>
</dbReference>
<dbReference type="PANTHER" id="PTHR30050">
    <property type="entry name" value="CHROMOSOMAL REPLICATION INITIATOR PROTEIN DNAA"/>
    <property type="match status" value="1"/>
</dbReference>
<dbReference type="InterPro" id="IPR001957">
    <property type="entry name" value="Chromosome_initiator_DnaA"/>
</dbReference>
<dbReference type="GO" id="GO:0008289">
    <property type="term" value="F:lipid binding"/>
    <property type="evidence" value="ECO:0007669"/>
    <property type="project" value="UniProtKB-KW"/>
</dbReference>
<organism evidence="10">
    <name type="scientific">freshwater metagenome</name>
    <dbReference type="NCBI Taxonomy" id="449393"/>
    <lineage>
        <taxon>unclassified sequences</taxon>
        <taxon>metagenomes</taxon>
        <taxon>ecological metagenomes</taxon>
    </lineage>
</organism>
<dbReference type="Gene3D" id="1.10.8.60">
    <property type="match status" value="1"/>
</dbReference>
<reference evidence="10" key="1">
    <citation type="submission" date="2020-05" db="EMBL/GenBank/DDBJ databases">
        <authorList>
            <person name="Chiriac C."/>
            <person name="Salcher M."/>
            <person name="Ghai R."/>
            <person name="Kavagutti S V."/>
        </authorList>
    </citation>
    <scope>NUCLEOTIDE SEQUENCE</scope>
</reference>
<dbReference type="InterPro" id="IPR010921">
    <property type="entry name" value="Trp_repressor/repl_initiator"/>
</dbReference>
<dbReference type="NCBIfam" id="NF010686">
    <property type="entry name" value="PRK14086.1"/>
    <property type="match status" value="1"/>
</dbReference>
<dbReference type="Gene3D" id="3.40.50.300">
    <property type="entry name" value="P-loop containing nucleotide triphosphate hydrolases"/>
    <property type="match status" value="1"/>
</dbReference>
<dbReference type="SUPFAM" id="SSF48295">
    <property type="entry name" value="TrpR-like"/>
    <property type="match status" value="1"/>
</dbReference>
<evidence type="ECO:0000259" key="9">
    <source>
        <dbReference type="SMART" id="SM00760"/>
    </source>
</evidence>
<comment type="similarity">
    <text evidence="1">Belongs to the DnaA family.</text>
</comment>
<dbReference type="InterPro" id="IPR013159">
    <property type="entry name" value="DnaA_C"/>
</dbReference>
<proteinExistence type="inferred from homology"/>
<dbReference type="InterPro" id="IPR013317">
    <property type="entry name" value="DnaA_dom"/>
</dbReference>
<dbReference type="CDD" id="cd06571">
    <property type="entry name" value="Bac_DnaA_C"/>
    <property type="match status" value="1"/>
</dbReference>
<keyword evidence="3" id="KW-0235">DNA replication</keyword>
<keyword evidence="4" id="KW-0547">Nucleotide-binding</keyword>
<dbReference type="InterPro" id="IPR018312">
    <property type="entry name" value="Chromosome_initiator_DnaA_CS"/>
</dbReference>
<dbReference type="GO" id="GO:0005886">
    <property type="term" value="C:plasma membrane"/>
    <property type="evidence" value="ECO:0007669"/>
    <property type="project" value="TreeGrafter"/>
</dbReference>
<dbReference type="AlphaFoldDB" id="A0A6J6DJE3"/>
<feature type="domain" description="Chromosomal replication initiator DnaA C-terminal" evidence="9">
    <location>
        <begin position="366"/>
        <end position="435"/>
    </location>
</feature>
<feature type="domain" description="AAA+ ATPase" evidence="8">
    <location>
        <begin position="154"/>
        <end position="282"/>
    </location>
</feature>
<sequence length="466" mass="51888">MSDDALALTWSSVLSALADDETVTPALYGFATLIEPRGIMAGTIYLEVPNDFTRSMVEQRLRDPLFTALGSLGPDAEVSSFAIVVNAELADRVPEKEEPVVEVPEPVAAKAESPNVNSDSRLNAKYTFDSFVIGGSNRFAHAAAVAVAEAPAKAYNPLFIYGESGLGKTHLLHAIGHYAESLYPTIRVKYVSSEEFTNDFINSIANNRGTAFQSRYRNIDILLIDDIQFLQGKAETQEAFFHTFNTLHDHNKQVVITSDLPPKSLTGFEDRMRTRFEWGLLTDVQTPDLETRIAILRKKAEKEKLKAPDEILEYIASKVTSNIRELEGTLIRVTAFANLNKSAVDLPLVQTVLKDIITLDEDNVVSPIDIMNTTADYFRLSVDELTGTSRAQALATARQIAMYLCREMTNLSLPKIGQLFGGRDHTTVMHACKKIAELMKERRSIYNQVTELTTRVRQRSQFSRST</sequence>
<keyword evidence="7" id="KW-0238">DNA-binding</keyword>
<evidence type="ECO:0000256" key="4">
    <source>
        <dbReference type="ARBA" id="ARBA00022741"/>
    </source>
</evidence>
<dbReference type="InterPro" id="IPR003593">
    <property type="entry name" value="AAA+_ATPase"/>
</dbReference>
<name>A0A6J6DJE3_9ZZZZ</name>
<dbReference type="GO" id="GO:0006275">
    <property type="term" value="P:regulation of DNA replication"/>
    <property type="evidence" value="ECO:0007669"/>
    <property type="project" value="InterPro"/>
</dbReference>
<dbReference type="NCBIfam" id="TIGR00362">
    <property type="entry name" value="DnaA"/>
    <property type="match status" value="1"/>
</dbReference>
<gene>
    <name evidence="10" type="ORF">UFOPK1591_00881</name>
</gene>
<evidence type="ECO:0000256" key="3">
    <source>
        <dbReference type="ARBA" id="ARBA00022705"/>
    </source>
</evidence>
<protein>
    <submittedName>
        <fullName evidence="10">Unannotated protein</fullName>
    </submittedName>
</protein>
<keyword evidence="6" id="KW-0446">Lipid-binding</keyword>
<evidence type="ECO:0000256" key="7">
    <source>
        <dbReference type="ARBA" id="ARBA00023125"/>
    </source>
</evidence>
<dbReference type="FunFam" id="1.10.1750.10:FF:000002">
    <property type="entry name" value="Chromosomal replication initiator protein DnaA"/>
    <property type="match status" value="1"/>
</dbReference>
<keyword evidence="2" id="KW-0963">Cytoplasm</keyword>
<dbReference type="Pfam" id="PF08299">
    <property type="entry name" value="Bac_DnaA_C"/>
    <property type="match status" value="1"/>
</dbReference>
<dbReference type="PROSITE" id="PS01008">
    <property type="entry name" value="DNAA"/>
    <property type="match status" value="1"/>
</dbReference>
<evidence type="ECO:0000259" key="8">
    <source>
        <dbReference type="SMART" id="SM00382"/>
    </source>
</evidence>
<dbReference type="CDD" id="cd00009">
    <property type="entry name" value="AAA"/>
    <property type="match status" value="1"/>
</dbReference>
<dbReference type="HAMAP" id="MF_00377">
    <property type="entry name" value="DnaA_bact"/>
    <property type="match status" value="1"/>
</dbReference>
<dbReference type="GO" id="GO:0006270">
    <property type="term" value="P:DNA replication initiation"/>
    <property type="evidence" value="ECO:0007669"/>
    <property type="project" value="InterPro"/>
</dbReference>
<dbReference type="SMART" id="SM00382">
    <property type="entry name" value="AAA"/>
    <property type="match status" value="1"/>
</dbReference>